<dbReference type="InterPro" id="IPR001647">
    <property type="entry name" value="HTH_TetR"/>
</dbReference>
<evidence type="ECO:0000256" key="3">
    <source>
        <dbReference type="ARBA" id="ARBA00023163"/>
    </source>
</evidence>
<dbReference type="RefSeq" id="WP_185443445.1">
    <property type="nucleotide sequence ID" value="NZ_CP043661.1"/>
</dbReference>
<evidence type="ECO:0000259" key="6">
    <source>
        <dbReference type="PROSITE" id="PS50977"/>
    </source>
</evidence>
<dbReference type="KEGG" id="kqi:F1D05_27950"/>
<dbReference type="InterPro" id="IPR050109">
    <property type="entry name" value="HTH-type_TetR-like_transc_reg"/>
</dbReference>
<protein>
    <submittedName>
        <fullName evidence="7">TetR/AcrR family transcriptional regulator</fullName>
    </submittedName>
</protein>
<dbReference type="Gene3D" id="1.10.357.10">
    <property type="entry name" value="Tetracycline Repressor, domain 2"/>
    <property type="match status" value="1"/>
</dbReference>
<dbReference type="InterPro" id="IPR009057">
    <property type="entry name" value="Homeodomain-like_sf"/>
</dbReference>
<dbReference type="PRINTS" id="PR00455">
    <property type="entry name" value="HTHTETR"/>
</dbReference>
<dbReference type="PANTHER" id="PTHR30055">
    <property type="entry name" value="HTH-TYPE TRANSCRIPTIONAL REGULATOR RUTR"/>
    <property type="match status" value="1"/>
</dbReference>
<dbReference type="Pfam" id="PF00440">
    <property type="entry name" value="TetR_N"/>
    <property type="match status" value="1"/>
</dbReference>
<dbReference type="PROSITE" id="PS50977">
    <property type="entry name" value="HTH_TETR_2"/>
    <property type="match status" value="1"/>
</dbReference>
<keyword evidence="1" id="KW-0805">Transcription regulation</keyword>
<organism evidence="7 8">
    <name type="scientific">Kribbella qitaiheensis</name>
    <dbReference type="NCBI Taxonomy" id="1544730"/>
    <lineage>
        <taxon>Bacteria</taxon>
        <taxon>Bacillati</taxon>
        <taxon>Actinomycetota</taxon>
        <taxon>Actinomycetes</taxon>
        <taxon>Propionibacteriales</taxon>
        <taxon>Kribbellaceae</taxon>
        <taxon>Kribbella</taxon>
    </lineage>
</organism>
<evidence type="ECO:0000256" key="1">
    <source>
        <dbReference type="ARBA" id="ARBA00023015"/>
    </source>
</evidence>
<feature type="domain" description="HTH tetR-type" evidence="6">
    <location>
        <begin position="27"/>
        <end position="87"/>
    </location>
</feature>
<keyword evidence="3" id="KW-0804">Transcription</keyword>
<dbReference type="AlphaFoldDB" id="A0A7G6X476"/>
<keyword evidence="8" id="KW-1185">Reference proteome</keyword>
<name>A0A7G6X476_9ACTN</name>
<accession>A0A7G6X476</accession>
<dbReference type="SUPFAM" id="SSF46689">
    <property type="entry name" value="Homeodomain-like"/>
    <property type="match status" value="1"/>
</dbReference>
<dbReference type="GO" id="GO:0003700">
    <property type="term" value="F:DNA-binding transcription factor activity"/>
    <property type="evidence" value="ECO:0007669"/>
    <property type="project" value="TreeGrafter"/>
</dbReference>
<feature type="DNA-binding region" description="H-T-H motif" evidence="4">
    <location>
        <begin position="50"/>
        <end position="69"/>
    </location>
</feature>
<evidence type="ECO:0000256" key="4">
    <source>
        <dbReference type="PROSITE-ProRule" id="PRU00335"/>
    </source>
</evidence>
<keyword evidence="2 4" id="KW-0238">DNA-binding</keyword>
<evidence type="ECO:0000313" key="7">
    <source>
        <dbReference type="EMBL" id="QNE21041.1"/>
    </source>
</evidence>
<evidence type="ECO:0000256" key="5">
    <source>
        <dbReference type="SAM" id="MobiDB-lite"/>
    </source>
</evidence>
<reference evidence="8" key="1">
    <citation type="submission" date="2019-09" db="EMBL/GenBank/DDBJ databases">
        <title>Antimicrobial potential of Antarctic Bacteria.</title>
        <authorList>
            <person name="Benaud N."/>
            <person name="Edwards R.J."/>
            <person name="Ferrari B.C."/>
        </authorList>
    </citation>
    <scope>NUCLEOTIDE SEQUENCE [LARGE SCALE GENOMIC DNA]</scope>
    <source>
        <strain evidence="8">SPB151</strain>
    </source>
</reference>
<reference evidence="7 8" key="2">
    <citation type="journal article" date="2020" name="Microbiol. Resour. Announc.">
        <title>Antarctic desert soil bacteria exhibit high novel natural product potential, evaluated through long-read genome sequencing and comparative genomics.</title>
        <authorList>
            <person name="Benaud N."/>
            <person name="Edwards R.J."/>
            <person name="Amos T.G."/>
            <person name="D'Agostino P.M."/>
            <person name="Gutierrez-Chavez C."/>
            <person name="Montgomery K."/>
            <person name="Nicetic I."/>
            <person name="Ferrari B.C."/>
        </authorList>
    </citation>
    <scope>NUCLEOTIDE SEQUENCE [LARGE SCALE GENOMIC DNA]</scope>
    <source>
        <strain evidence="7 8">SPB151</strain>
    </source>
</reference>
<dbReference type="Proteomes" id="UP000515563">
    <property type="component" value="Chromosome"/>
</dbReference>
<feature type="region of interest" description="Disordered" evidence="5">
    <location>
        <begin position="1"/>
        <end position="26"/>
    </location>
</feature>
<dbReference type="GO" id="GO:0000976">
    <property type="term" value="F:transcription cis-regulatory region binding"/>
    <property type="evidence" value="ECO:0007669"/>
    <property type="project" value="TreeGrafter"/>
</dbReference>
<dbReference type="PANTHER" id="PTHR30055:SF234">
    <property type="entry name" value="HTH-TYPE TRANSCRIPTIONAL REGULATOR BETI"/>
    <property type="match status" value="1"/>
</dbReference>
<evidence type="ECO:0000313" key="8">
    <source>
        <dbReference type="Proteomes" id="UP000515563"/>
    </source>
</evidence>
<dbReference type="EMBL" id="CP043661">
    <property type="protein sequence ID" value="QNE21041.1"/>
    <property type="molecule type" value="Genomic_DNA"/>
</dbReference>
<sequence>MSIHEPRQQQPACQIDHPSGVLSSRGEGRREAVLRVARDVLVKEGYDQFVLRRVAAAAEMKLGNLQYYFATRDDLLEAVIRAQFEPDLTALRVATDLPDDDLAIRACLQTLCSREQVLGAVARCAGVKASMFFHRGLHSSTPRCRTECRAARTGFGDTP</sequence>
<gene>
    <name evidence="7" type="ORF">F1D05_27950</name>
</gene>
<evidence type="ECO:0000256" key="2">
    <source>
        <dbReference type="ARBA" id="ARBA00023125"/>
    </source>
</evidence>
<proteinExistence type="predicted"/>